<dbReference type="GO" id="GO:0016491">
    <property type="term" value="F:oxidoreductase activity"/>
    <property type="evidence" value="ECO:0007669"/>
    <property type="project" value="InterPro"/>
</dbReference>
<keyword evidence="1" id="KW-0285">Flavoprotein</keyword>
<feature type="domain" description="NADPH-dependent FMN reductase-like" evidence="3">
    <location>
        <begin position="1"/>
        <end position="149"/>
    </location>
</feature>
<dbReference type="InterPro" id="IPR051796">
    <property type="entry name" value="ISF_SsuE-like"/>
</dbReference>
<dbReference type="AlphaFoldDB" id="A0A1I7JV78"/>
<dbReference type="PANTHER" id="PTHR43278">
    <property type="entry name" value="NAD(P)H-DEPENDENT FMN-CONTAINING OXIDOREDUCTASE YWQN-RELATED"/>
    <property type="match status" value="1"/>
</dbReference>
<evidence type="ECO:0000313" key="5">
    <source>
        <dbReference type="Proteomes" id="UP000183508"/>
    </source>
</evidence>
<dbReference type="InterPro" id="IPR029039">
    <property type="entry name" value="Flavoprotein-like_sf"/>
</dbReference>
<gene>
    <name evidence="4" type="ORF">SAMN05421543_11212</name>
</gene>
<keyword evidence="2" id="KW-0288">FMN</keyword>
<dbReference type="STRING" id="392015.SAMN05421543_11212"/>
<evidence type="ECO:0000256" key="2">
    <source>
        <dbReference type="ARBA" id="ARBA00022643"/>
    </source>
</evidence>
<evidence type="ECO:0000259" key="3">
    <source>
        <dbReference type="Pfam" id="PF03358"/>
    </source>
</evidence>
<sequence length="186" mass="21039">MSVLAIYGSSRRHGNTEWLADRVVDGLPAEKIYLVEKNIRPIADCRHDPAGFAPVDDDYDSVMERVLAHDTLVFATPVYWYGMSGLMKNFIDRWSQSLRDRRYDFRENMGKKSACVVLVGGDDPRIKALPLVEQFRYIFDFMDMRFIGYVVGEANRPGDIVSDAAAMYEASLLNARLRQTVSGSAS</sequence>
<name>A0A1I7JV78_9BACL</name>
<protein>
    <submittedName>
        <fullName evidence="4">Multimeric flavodoxin WrbA</fullName>
    </submittedName>
</protein>
<dbReference type="OrthoDB" id="9805976at2"/>
<accession>A0A1I7JV78</accession>
<evidence type="ECO:0000256" key="1">
    <source>
        <dbReference type="ARBA" id="ARBA00022630"/>
    </source>
</evidence>
<dbReference type="Pfam" id="PF03358">
    <property type="entry name" value="FMN_red"/>
    <property type="match status" value="1"/>
</dbReference>
<dbReference type="PANTHER" id="PTHR43278:SF4">
    <property type="entry name" value="NAD(P)H-DEPENDENT FMN-CONTAINING OXIDOREDUCTASE YWQN-RELATED"/>
    <property type="match status" value="1"/>
</dbReference>
<dbReference type="SUPFAM" id="SSF52218">
    <property type="entry name" value="Flavoproteins"/>
    <property type="match status" value="1"/>
</dbReference>
<proteinExistence type="predicted"/>
<reference evidence="5" key="1">
    <citation type="submission" date="2016-10" db="EMBL/GenBank/DDBJ databases">
        <authorList>
            <person name="Varghese N."/>
        </authorList>
    </citation>
    <scope>NUCLEOTIDE SEQUENCE [LARGE SCALE GENOMIC DNA]</scope>
    <source>
        <strain evidence="5">DSM 17980</strain>
    </source>
</reference>
<evidence type="ECO:0000313" key="4">
    <source>
        <dbReference type="EMBL" id="SFU89046.1"/>
    </source>
</evidence>
<dbReference type="Proteomes" id="UP000183508">
    <property type="component" value="Unassembled WGS sequence"/>
</dbReference>
<organism evidence="4 5">
    <name type="scientific">Alicyclobacillus macrosporangiidus</name>
    <dbReference type="NCBI Taxonomy" id="392015"/>
    <lineage>
        <taxon>Bacteria</taxon>
        <taxon>Bacillati</taxon>
        <taxon>Bacillota</taxon>
        <taxon>Bacilli</taxon>
        <taxon>Bacillales</taxon>
        <taxon>Alicyclobacillaceae</taxon>
        <taxon>Alicyclobacillus</taxon>
    </lineage>
</organism>
<dbReference type="Gene3D" id="3.40.50.360">
    <property type="match status" value="1"/>
</dbReference>
<keyword evidence="5" id="KW-1185">Reference proteome</keyword>
<dbReference type="InterPro" id="IPR005025">
    <property type="entry name" value="FMN_Rdtase-like_dom"/>
</dbReference>
<dbReference type="EMBL" id="FPBV01000012">
    <property type="protein sequence ID" value="SFU89046.1"/>
    <property type="molecule type" value="Genomic_DNA"/>
</dbReference>
<dbReference type="RefSeq" id="WP_074952972.1">
    <property type="nucleotide sequence ID" value="NZ_FPBV01000012.1"/>
</dbReference>